<dbReference type="EMBL" id="BAABJE010000017">
    <property type="protein sequence ID" value="GAA4803091.1"/>
    <property type="molecule type" value="Genomic_DNA"/>
</dbReference>
<feature type="domain" description="GST N-terminal" evidence="1">
    <location>
        <begin position="3"/>
        <end position="82"/>
    </location>
</feature>
<sequence length="215" mass="23660">MSSTIEIVGRQSSHYTRQVRLLAHELGVDYTLQPIHDLLGDDPAAFAGNPALKLPAVRQGDVVVWGSLNACRWIARQAPDGAMRVAWPEDATTPLLMNAHEVVAHAMAAQVEVVFHEIVSKRPADATSRKRRTSLARCLDWLDAHLDAIHSELPAEKIALFDLGLFCLLEHLPFRNPMDLSRMPRLTGFVGEFGLRASAQATPYRFDAPPPEAAG</sequence>
<evidence type="ECO:0000313" key="2">
    <source>
        <dbReference type="EMBL" id="GAA4803091.1"/>
    </source>
</evidence>
<dbReference type="PROSITE" id="PS50404">
    <property type="entry name" value="GST_NTER"/>
    <property type="match status" value="1"/>
</dbReference>
<dbReference type="SUPFAM" id="SSF52833">
    <property type="entry name" value="Thioredoxin-like"/>
    <property type="match status" value="1"/>
</dbReference>
<dbReference type="CDD" id="cd00570">
    <property type="entry name" value="GST_N_family"/>
    <property type="match status" value="1"/>
</dbReference>
<dbReference type="Gene3D" id="3.40.30.10">
    <property type="entry name" value="Glutaredoxin"/>
    <property type="match status" value="1"/>
</dbReference>
<dbReference type="Gene3D" id="1.20.1050.10">
    <property type="match status" value="1"/>
</dbReference>
<comment type="caution">
    <text evidence="2">The sequence shown here is derived from an EMBL/GenBank/DDBJ whole genome shotgun (WGS) entry which is preliminary data.</text>
</comment>
<organism evidence="2 3">
    <name type="scientific">Lysobacter hankyongensis</name>
    <dbReference type="NCBI Taxonomy" id="1176535"/>
    <lineage>
        <taxon>Bacteria</taxon>
        <taxon>Pseudomonadati</taxon>
        <taxon>Pseudomonadota</taxon>
        <taxon>Gammaproteobacteria</taxon>
        <taxon>Lysobacterales</taxon>
        <taxon>Lysobacteraceae</taxon>
        <taxon>Lysobacter</taxon>
    </lineage>
</organism>
<evidence type="ECO:0000259" key="1">
    <source>
        <dbReference type="PROSITE" id="PS50404"/>
    </source>
</evidence>
<dbReference type="InterPro" id="IPR036249">
    <property type="entry name" value="Thioredoxin-like_sf"/>
</dbReference>
<protein>
    <recommendedName>
        <fullName evidence="1">GST N-terminal domain-containing protein</fullName>
    </recommendedName>
</protein>
<keyword evidence="3" id="KW-1185">Reference proteome</keyword>
<evidence type="ECO:0000313" key="3">
    <source>
        <dbReference type="Proteomes" id="UP001499959"/>
    </source>
</evidence>
<name>A0ABP9C0A1_9GAMM</name>
<dbReference type="Pfam" id="PF13409">
    <property type="entry name" value="GST_N_2"/>
    <property type="match status" value="1"/>
</dbReference>
<dbReference type="RefSeq" id="WP_345304387.1">
    <property type="nucleotide sequence ID" value="NZ_BAABJE010000017.1"/>
</dbReference>
<dbReference type="Proteomes" id="UP001499959">
    <property type="component" value="Unassembled WGS sequence"/>
</dbReference>
<gene>
    <name evidence="2" type="ORF">GCM10023307_32340</name>
</gene>
<accession>A0ABP9C0A1</accession>
<reference evidence="3" key="1">
    <citation type="journal article" date="2019" name="Int. J. Syst. Evol. Microbiol.">
        <title>The Global Catalogue of Microorganisms (GCM) 10K type strain sequencing project: providing services to taxonomists for standard genome sequencing and annotation.</title>
        <authorList>
            <consortium name="The Broad Institute Genomics Platform"/>
            <consortium name="The Broad Institute Genome Sequencing Center for Infectious Disease"/>
            <person name="Wu L."/>
            <person name="Ma J."/>
        </authorList>
    </citation>
    <scope>NUCLEOTIDE SEQUENCE [LARGE SCALE GENOMIC DNA]</scope>
    <source>
        <strain evidence="3">JCM 18204</strain>
    </source>
</reference>
<proteinExistence type="predicted"/>
<dbReference type="InterPro" id="IPR004045">
    <property type="entry name" value="Glutathione_S-Trfase_N"/>
</dbReference>